<dbReference type="PROSITE" id="PS01124">
    <property type="entry name" value="HTH_ARAC_FAMILY_2"/>
    <property type="match status" value="1"/>
</dbReference>
<dbReference type="GO" id="GO:0043565">
    <property type="term" value="F:sequence-specific DNA binding"/>
    <property type="evidence" value="ECO:0007669"/>
    <property type="project" value="InterPro"/>
</dbReference>
<dbReference type="InterPro" id="IPR034660">
    <property type="entry name" value="DinB/YfiT-like"/>
</dbReference>
<evidence type="ECO:0000256" key="1">
    <source>
        <dbReference type="ARBA" id="ARBA00023015"/>
    </source>
</evidence>
<dbReference type="Pfam" id="PF12867">
    <property type="entry name" value="DinB_2"/>
    <property type="match status" value="1"/>
</dbReference>
<dbReference type="Proteomes" id="UP000246018">
    <property type="component" value="Unassembled WGS sequence"/>
</dbReference>
<dbReference type="AlphaFoldDB" id="A0A2T8F5F4"/>
<dbReference type="InterPro" id="IPR009057">
    <property type="entry name" value="Homeodomain-like_sf"/>
</dbReference>
<evidence type="ECO:0000313" key="5">
    <source>
        <dbReference type="Proteomes" id="UP000246018"/>
    </source>
</evidence>
<dbReference type="SUPFAM" id="SSF109854">
    <property type="entry name" value="DinB/YfiT-like putative metalloenzymes"/>
    <property type="match status" value="1"/>
</dbReference>
<dbReference type="EMBL" id="QDGZ01000011">
    <property type="protein sequence ID" value="PVG80961.1"/>
    <property type="molecule type" value="Genomic_DNA"/>
</dbReference>
<dbReference type="PANTHER" id="PTHR11019:SF159">
    <property type="entry name" value="TRANSCRIPTIONAL REGULATOR-RELATED"/>
    <property type="match status" value="1"/>
</dbReference>
<dbReference type="SMART" id="SM00342">
    <property type="entry name" value="HTH_ARAC"/>
    <property type="match status" value="1"/>
</dbReference>
<feature type="domain" description="HTH araC/xylS-type" evidence="3">
    <location>
        <begin position="5"/>
        <end position="103"/>
    </location>
</feature>
<dbReference type="Pfam" id="PF12833">
    <property type="entry name" value="HTH_18"/>
    <property type="match status" value="1"/>
</dbReference>
<dbReference type="InterPro" id="IPR024775">
    <property type="entry name" value="DinB-like"/>
</dbReference>
<sequence length="311" mass="34818">MTGRDRLRELLDAVLAEDNNRLAEMAGDAYSSPFHFSREVLRGTGESPVALRRRVMLERAGWQLASGTSVTEAAFVAGYGSVDGFSRAFARAYGHPPRTRAALADIRVHWLSAPNGVHFHPPLSLWVHDTEEGHPMELSTQLIQHDVDDTLALIEAVSQIPDEDFRREVLPGNHVLEWDGEDSSAAKVLDHQVWTKEVWVAAFEGTDFPQHGGDDPASLRARHEGVTPRWLAVVRDIERRRAWGDRLIDALCDPPESFQIGSVIAHVVTYGAHRRQLVRLMLRASGHEVGPGDPITWMRDRLRDEAAEETR</sequence>
<dbReference type="SUPFAM" id="SSF46689">
    <property type="entry name" value="Homeodomain-like"/>
    <property type="match status" value="1"/>
</dbReference>
<dbReference type="PANTHER" id="PTHR11019">
    <property type="entry name" value="HTH-TYPE TRANSCRIPTIONAL REGULATOR NIMR"/>
    <property type="match status" value="1"/>
</dbReference>
<reference evidence="4 5" key="1">
    <citation type="submission" date="2018-04" db="EMBL/GenBank/DDBJ databases">
        <title>Genome of Nocardioides gansuensis WSJ-1.</title>
        <authorList>
            <person name="Wu S."/>
            <person name="Wang G."/>
        </authorList>
    </citation>
    <scope>NUCLEOTIDE SEQUENCE [LARGE SCALE GENOMIC DNA]</scope>
    <source>
        <strain evidence="4 5">WSJ-1</strain>
    </source>
</reference>
<keyword evidence="1" id="KW-0805">Transcription regulation</keyword>
<keyword evidence="2" id="KW-0804">Transcription</keyword>
<proteinExistence type="predicted"/>
<evidence type="ECO:0000256" key="2">
    <source>
        <dbReference type="ARBA" id="ARBA00023163"/>
    </source>
</evidence>
<dbReference type="RefSeq" id="WP_116574157.1">
    <property type="nucleotide sequence ID" value="NZ_QDGZ01000011.1"/>
</dbReference>
<dbReference type="InterPro" id="IPR018060">
    <property type="entry name" value="HTH_AraC"/>
</dbReference>
<accession>A0A2T8F5F4</accession>
<comment type="caution">
    <text evidence="4">The sequence shown here is derived from an EMBL/GenBank/DDBJ whole genome shotgun (WGS) entry which is preliminary data.</text>
</comment>
<dbReference type="GO" id="GO:0003700">
    <property type="term" value="F:DNA-binding transcription factor activity"/>
    <property type="evidence" value="ECO:0007669"/>
    <property type="project" value="InterPro"/>
</dbReference>
<dbReference type="Gene3D" id="1.10.10.60">
    <property type="entry name" value="Homeodomain-like"/>
    <property type="match status" value="1"/>
</dbReference>
<evidence type="ECO:0000259" key="3">
    <source>
        <dbReference type="PROSITE" id="PS01124"/>
    </source>
</evidence>
<protein>
    <submittedName>
        <fullName evidence="4">AraC family transcriptional regulator</fullName>
    </submittedName>
</protein>
<keyword evidence="5" id="KW-1185">Reference proteome</keyword>
<evidence type="ECO:0000313" key="4">
    <source>
        <dbReference type="EMBL" id="PVG80961.1"/>
    </source>
</evidence>
<organism evidence="4 5">
    <name type="scientific">Nocardioides gansuensis</name>
    <dbReference type="NCBI Taxonomy" id="2138300"/>
    <lineage>
        <taxon>Bacteria</taxon>
        <taxon>Bacillati</taxon>
        <taxon>Actinomycetota</taxon>
        <taxon>Actinomycetes</taxon>
        <taxon>Propionibacteriales</taxon>
        <taxon>Nocardioidaceae</taxon>
        <taxon>Nocardioides</taxon>
    </lineage>
</organism>
<dbReference type="OrthoDB" id="161473at2"/>
<name>A0A2T8F5F4_9ACTN</name>
<dbReference type="Gene3D" id="1.20.120.450">
    <property type="entry name" value="dinb family like domain"/>
    <property type="match status" value="1"/>
</dbReference>
<gene>
    <name evidence="4" type="ORF">DDE18_20585</name>
</gene>